<dbReference type="GO" id="GO:0010444">
    <property type="term" value="P:guard mother cell differentiation"/>
    <property type="evidence" value="ECO:0007669"/>
    <property type="project" value="UniProtKB-ARBA"/>
</dbReference>
<dbReference type="GO" id="GO:0009629">
    <property type="term" value="P:response to gravity"/>
    <property type="evidence" value="ECO:0007669"/>
    <property type="project" value="UniProtKB-ARBA"/>
</dbReference>
<keyword evidence="4" id="KW-0539">Nucleus</keyword>
<dbReference type="OrthoDB" id="2143914at2759"/>
<dbReference type="GO" id="GO:0010376">
    <property type="term" value="P:stomatal complex formation"/>
    <property type="evidence" value="ECO:0007669"/>
    <property type="project" value="UniProtKB-ARBA"/>
</dbReference>
<keyword evidence="2" id="KW-0677">Repeat</keyword>
<dbReference type="InterPro" id="IPR001005">
    <property type="entry name" value="SANT/Myb"/>
</dbReference>
<dbReference type="SMART" id="SM00717">
    <property type="entry name" value="SANT"/>
    <property type="match status" value="2"/>
</dbReference>
<evidence type="ECO:0000256" key="5">
    <source>
        <dbReference type="ARBA" id="ARBA00063045"/>
    </source>
</evidence>
<feature type="domain" description="HTH myb-type" evidence="8">
    <location>
        <begin position="179"/>
        <end position="234"/>
    </location>
</feature>
<dbReference type="GO" id="GO:0005634">
    <property type="term" value="C:nucleus"/>
    <property type="evidence" value="ECO:0007669"/>
    <property type="project" value="UniProtKB-SubCell"/>
</dbReference>
<dbReference type="InterPro" id="IPR009057">
    <property type="entry name" value="Homeodomain-like_sf"/>
</dbReference>
<feature type="domain" description="Myb-like" evidence="7">
    <location>
        <begin position="187"/>
        <end position="230"/>
    </location>
</feature>
<dbReference type="GO" id="GO:0050891">
    <property type="term" value="P:multicellular organismal-level water homeostasis"/>
    <property type="evidence" value="ECO:0007669"/>
    <property type="project" value="UniProtKB-ARBA"/>
</dbReference>
<evidence type="ECO:0000256" key="2">
    <source>
        <dbReference type="ARBA" id="ARBA00022737"/>
    </source>
</evidence>
<evidence type="ECO:0000256" key="6">
    <source>
        <dbReference type="SAM" id="MobiDB-lite"/>
    </source>
</evidence>
<dbReference type="GO" id="GO:1901333">
    <property type="term" value="P:positive regulation of lateral root development"/>
    <property type="evidence" value="ECO:0007669"/>
    <property type="project" value="UniProtKB-ARBA"/>
</dbReference>
<evidence type="ECO:0000256" key="1">
    <source>
        <dbReference type="ARBA" id="ARBA00004123"/>
    </source>
</evidence>
<dbReference type="Proteomes" id="UP001141806">
    <property type="component" value="Unassembled WGS sequence"/>
</dbReference>
<dbReference type="GO" id="GO:1901002">
    <property type="term" value="P:positive regulation of response to salt stress"/>
    <property type="evidence" value="ECO:0007669"/>
    <property type="project" value="UniProtKB-ARBA"/>
</dbReference>
<gene>
    <name evidence="9" type="ORF">NE237_006639</name>
</gene>
<dbReference type="GO" id="GO:0010235">
    <property type="term" value="P:guard mother cell cytokinesis"/>
    <property type="evidence" value="ECO:0007669"/>
    <property type="project" value="UniProtKB-ARBA"/>
</dbReference>
<dbReference type="GO" id="GO:0033993">
    <property type="term" value="P:response to lipid"/>
    <property type="evidence" value="ECO:0007669"/>
    <property type="project" value="UniProtKB-ARBA"/>
</dbReference>
<protein>
    <submittedName>
        <fullName evidence="9">Uncharacterized protein</fullName>
    </submittedName>
</protein>
<evidence type="ECO:0000256" key="3">
    <source>
        <dbReference type="ARBA" id="ARBA00023125"/>
    </source>
</evidence>
<evidence type="ECO:0000259" key="7">
    <source>
        <dbReference type="PROSITE" id="PS50090"/>
    </source>
</evidence>
<feature type="region of interest" description="Disordered" evidence="6">
    <location>
        <begin position="611"/>
        <end position="639"/>
    </location>
</feature>
<dbReference type="GO" id="GO:0010052">
    <property type="term" value="P:guard cell differentiation"/>
    <property type="evidence" value="ECO:0007669"/>
    <property type="project" value="UniProtKB-ARBA"/>
</dbReference>
<reference evidence="9" key="1">
    <citation type="journal article" date="2023" name="Plant J.">
        <title>The genome of the king protea, Protea cynaroides.</title>
        <authorList>
            <person name="Chang J."/>
            <person name="Duong T.A."/>
            <person name="Schoeman C."/>
            <person name="Ma X."/>
            <person name="Roodt D."/>
            <person name="Barker N."/>
            <person name="Li Z."/>
            <person name="Van de Peer Y."/>
            <person name="Mizrachi E."/>
        </authorList>
    </citation>
    <scope>NUCLEOTIDE SEQUENCE</scope>
    <source>
        <tissue evidence="9">Young leaves</tissue>
    </source>
</reference>
<dbReference type="PROSITE" id="PS51294">
    <property type="entry name" value="HTH_MYB"/>
    <property type="match status" value="2"/>
</dbReference>
<evidence type="ECO:0000259" key="8">
    <source>
        <dbReference type="PROSITE" id="PS51294"/>
    </source>
</evidence>
<comment type="subunit">
    <text evidence="5">Interacts with RBR1.</text>
</comment>
<dbReference type="FunFam" id="1.10.10.60:FF:000355">
    <property type="entry name" value="Transcription factor MYB124"/>
    <property type="match status" value="1"/>
</dbReference>
<dbReference type="GO" id="GO:0000978">
    <property type="term" value="F:RNA polymerase II cis-regulatory region sequence-specific DNA binding"/>
    <property type="evidence" value="ECO:0007669"/>
    <property type="project" value="TreeGrafter"/>
</dbReference>
<dbReference type="EMBL" id="JAMYWD010000004">
    <property type="protein sequence ID" value="KAJ4973465.1"/>
    <property type="molecule type" value="Genomic_DNA"/>
</dbReference>
<feature type="domain" description="Myb-like" evidence="7">
    <location>
        <begin position="231"/>
        <end position="281"/>
    </location>
</feature>
<dbReference type="PROSITE" id="PS50090">
    <property type="entry name" value="MYB_LIKE"/>
    <property type="match status" value="2"/>
</dbReference>
<dbReference type="GO" id="GO:0000981">
    <property type="term" value="F:DNA-binding transcription factor activity, RNA polymerase II-specific"/>
    <property type="evidence" value="ECO:0007669"/>
    <property type="project" value="TreeGrafter"/>
</dbReference>
<dbReference type="InterPro" id="IPR050560">
    <property type="entry name" value="MYB_TF"/>
</dbReference>
<dbReference type="GO" id="GO:0032875">
    <property type="term" value="P:regulation of DNA endoreduplication"/>
    <property type="evidence" value="ECO:0007669"/>
    <property type="project" value="UniProtKB-ARBA"/>
</dbReference>
<comment type="caution">
    <text evidence="9">The sequence shown here is derived from an EMBL/GenBank/DDBJ whole genome shotgun (WGS) entry which is preliminary data.</text>
</comment>
<dbReference type="Gene3D" id="1.10.10.60">
    <property type="entry name" value="Homeodomain-like"/>
    <property type="match status" value="2"/>
</dbReference>
<dbReference type="GO" id="GO:2000037">
    <property type="term" value="P:regulation of stomatal complex patterning"/>
    <property type="evidence" value="ECO:0007669"/>
    <property type="project" value="UniProtKB-ARBA"/>
</dbReference>
<dbReference type="Pfam" id="PF13921">
    <property type="entry name" value="Myb_DNA-bind_6"/>
    <property type="match status" value="1"/>
</dbReference>
<name>A0A9Q0QVD0_9MAGN</name>
<evidence type="ECO:0000256" key="4">
    <source>
        <dbReference type="ARBA" id="ARBA00023242"/>
    </source>
</evidence>
<dbReference type="GO" id="GO:1902806">
    <property type="term" value="P:regulation of cell cycle G1/S phase transition"/>
    <property type="evidence" value="ECO:0007669"/>
    <property type="project" value="UniProtKB-ARBA"/>
</dbReference>
<dbReference type="GO" id="GO:0009554">
    <property type="term" value="P:megasporogenesis"/>
    <property type="evidence" value="ECO:0007669"/>
    <property type="project" value="UniProtKB-ARBA"/>
</dbReference>
<dbReference type="GO" id="GO:0048364">
    <property type="term" value="P:root development"/>
    <property type="evidence" value="ECO:0007669"/>
    <property type="project" value="UniProtKB-ARBA"/>
</dbReference>
<keyword evidence="10" id="KW-1185">Reference proteome</keyword>
<dbReference type="GO" id="GO:0009725">
    <property type="term" value="P:response to hormone"/>
    <property type="evidence" value="ECO:0007669"/>
    <property type="project" value="UniProtKB-ARBA"/>
</dbReference>
<feature type="compositionally biased region" description="Polar residues" evidence="6">
    <location>
        <begin position="492"/>
        <end position="505"/>
    </location>
</feature>
<feature type="domain" description="HTH myb-type" evidence="8">
    <location>
        <begin position="235"/>
        <end position="285"/>
    </location>
</feature>
<organism evidence="9 10">
    <name type="scientific">Protea cynaroides</name>
    <dbReference type="NCBI Taxonomy" id="273540"/>
    <lineage>
        <taxon>Eukaryota</taxon>
        <taxon>Viridiplantae</taxon>
        <taxon>Streptophyta</taxon>
        <taxon>Embryophyta</taxon>
        <taxon>Tracheophyta</taxon>
        <taxon>Spermatophyta</taxon>
        <taxon>Magnoliopsida</taxon>
        <taxon>Proteales</taxon>
        <taxon>Proteaceae</taxon>
        <taxon>Protea</taxon>
    </lineage>
</organism>
<proteinExistence type="predicted"/>
<keyword evidence="3" id="KW-0238">DNA-binding</keyword>
<feature type="region of interest" description="Disordered" evidence="6">
    <location>
        <begin position="476"/>
        <end position="505"/>
    </location>
</feature>
<dbReference type="GO" id="GO:1902584">
    <property type="term" value="P:positive regulation of response to water deprivation"/>
    <property type="evidence" value="ECO:0007669"/>
    <property type="project" value="UniProtKB-ARBA"/>
</dbReference>
<dbReference type="SUPFAM" id="SSF46689">
    <property type="entry name" value="Homeodomain-like"/>
    <property type="match status" value="1"/>
</dbReference>
<comment type="subcellular location">
    <subcellularLocation>
        <location evidence="1">Nucleus</location>
    </subcellularLocation>
</comment>
<dbReference type="PANTHER" id="PTHR45614:SF76">
    <property type="entry name" value="TRANSCRIPTION FACTOR MYB124"/>
    <property type="match status" value="1"/>
</dbReference>
<evidence type="ECO:0000313" key="9">
    <source>
        <dbReference type="EMBL" id="KAJ4973465.1"/>
    </source>
</evidence>
<sequence>MGRRWTLEVYPNLGKLPLTAFPWLVNLWIQRCRKLDPKDFDWFAQGNLLLLKRFVVGLTVQVSSWDFIIRPKFPGLKLKLSCMLQSELVSGKPHDTEPNFMSTRGRTKLFSFCDIGFPARFPQIHCVSGFRYDLAIKGDWKVRILGNSVSMEERGKTERVAIRNMKLHETPKPEATTKQKERHIVTWTQEEDDILREQIGLHGTDNWTIIAAKFKDKTTRQCRRRWYTYLNTDCKKGGWSPEEDMILCEAQKLFGNRWTEISKVVSGRTDNAVKNRFSTLCKKRAKHEALSKENNISCINPNNKRERFPNEFIMNESSDSTPPHKKMRTQILNLTEYTKEEYLRQCRENHGLRPPFAVLVQNFHNVGNSSAQQDVNNNTKAASNDVAADDNDQGTFLRRDDSKITALMQQADLLSSLALKVNTDNSNQSLENAWKELQDFLSESKDSDLLRYRISEMDFLPEDYKDLVEDLASGNMGSQQSWRQADLYEESPGSSEYSTESTLQSHAAYDNQQHQAEVCSLHQDDIVGSQLPHTREAQNSLSGCDDGISTISTQAEVFISHEGSKEDGVLPILSKTEFSSPLQVTPLFQSLAAEIPSPKFSESERNFLLKTLGLGSPPLHPSTNPSQPPPCRRALLDSL</sequence>
<dbReference type="CDD" id="cd00167">
    <property type="entry name" value="SANT"/>
    <property type="match status" value="2"/>
</dbReference>
<dbReference type="AlphaFoldDB" id="A0A9Q0QVD0"/>
<dbReference type="InterPro" id="IPR017930">
    <property type="entry name" value="Myb_dom"/>
</dbReference>
<dbReference type="PANTHER" id="PTHR45614">
    <property type="entry name" value="MYB PROTEIN-RELATED"/>
    <property type="match status" value="1"/>
</dbReference>
<evidence type="ECO:0000313" key="10">
    <source>
        <dbReference type="Proteomes" id="UP001141806"/>
    </source>
</evidence>
<accession>A0A9Q0QVD0</accession>